<evidence type="ECO:0000313" key="2">
    <source>
        <dbReference type="Proteomes" id="UP001523262"/>
    </source>
</evidence>
<organism evidence="1 2">
    <name type="scientific">Neobacillus pocheonensis</name>
    <dbReference type="NCBI Taxonomy" id="363869"/>
    <lineage>
        <taxon>Bacteria</taxon>
        <taxon>Bacillati</taxon>
        <taxon>Bacillota</taxon>
        <taxon>Bacilli</taxon>
        <taxon>Bacillales</taxon>
        <taxon>Bacillaceae</taxon>
        <taxon>Neobacillus</taxon>
    </lineage>
</organism>
<dbReference type="Proteomes" id="UP001523262">
    <property type="component" value="Unassembled WGS sequence"/>
</dbReference>
<sequence length="103" mass="11631">MARLEDKFTVSELDSLSQKLCDMQANATALELRINSNDQEIELLDTVDHLCRVANMLCNVVIEADLKGSIKTSEPLNYINNKFSGAELSLENYHKQKNIKPAY</sequence>
<keyword evidence="2" id="KW-1185">Reference proteome</keyword>
<name>A0ABT0WI71_9BACI</name>
<proteinExistence type="predicted"/>
<gene>
    <name evidence="1" type="ORF">NDK43_26855</name>
</gene>
<comment type="caution">
    <text evidence="1">The sequence shown here is derived from an EMBL/GenBank/DDBJ whole genome shotgun (WGS) entry which is preliminary data.</text>
</comment>
<accession>A0ABT0WI71</accession>
<reference evidence="1 2" key="1">
    <citation type="submission" date="2022-06" db="EMBL/GenBank/DDBJ databases">
        <authorList>
            <person name="Jeon C.O."/>
        </authorList>
    </citation>
    <scope>NUCLEOTIDE SEQUENCE [LARGE SCALE GENOMIC DNA]</scope>
    <source>
        <strain evidence="1 2">KCTC 13943</strain>
    </source>
</reference>
<dbReference type="EMBL" id="JAMQCR010000002">
    <property type="protein sequence ID" value="MCM2535300.1"/>
    <property type="molecule type" value="Genomic_DNA"/>
</dbReference>
<evidence type="ECO:0000313" key="1">
    <source>
        <dbReference type="EMBL" id="MCM2535300.1"/>
    </source>
</evidence>
<protein>
    <submittedName>
        <fullName evidence="1">Uncharacterized protein</fullName>
    </submittedName>
</protein>